<organism evidence="2 4">
    <name type="scientific">Bacillus thuringiensis serovar mexicanensis</name>
    <dbReference type="NCBI Taxonomy" id="180868"/>
    <lineage>
        <taxon>Bacteria</taxon>
        <taxon>Bacillati</taxon>
        <taxon>Bacillota</taxon>
        <taxon>Bacilli</taxon>
        <taxon>Bacillales</taxon>
        <taxon>Bacillaceae</taxon>
        <taxon>Bacillus</taxon>
        <taxon>Bacillus cereus group</taxon>
    </lineage>
</organism>
<comment type="caution">
    <text evidence="2">The sequence shown here is derived from an EMBL/GenBank/DDBJ whole genome shotgun (WGS) entry which is preliminary data.</text>
</comment>
<reference evidence="2 4" key="1">
    <citation type="submission" date="2016-10" db="EMBL/GenBank/DDBJ databases">
        <title>Comparative genomics of Bacillus thuringiensis reveals a path to pathogens against multiple invertebrate hosts.</title>
        <authorList>
            <person name="Zheng J."/>
            <person name="Gao Q."/>
            <person name="Liu H."/>
            <person name="Peng D."/>
            <person name="Ruan L."/>
            <person name="Sun M."/>
        </authorList>
    </citation>
    <scope>NUCLEOTIDE SEQUENCE [LARGE SCALE GENOMIC DNA]</scope>
    <source>
        <strain evidence="2">BGSC 4AC1</strain>
    </source>
</reference>
<dbReference type="EMBL" id="NFCF01000088">
    <property type="protein sequence ID" value="OTW46231.1"/>
    <property type="molecule type" value="Genomic_DNA"/>
</dbReference>
<dbReference type="AlphaFoldDB" id="A0A242WA38"/>
<accession>A0A242WA38</accession>
<name>A0A242WA38_BACTU</name>
<dbReference type="EMBL" id="NFCF01000033">
    <property type="protein sequence ID" value="OTW54934.1"/>
    <property type="molecule type" value="Genomic_DNA"/>
</dbReference>
<evidence type="ECO:0000313" key="1">
    <source>
        <dbReference type="EMBL" id="OTW46231.1"/>
    </source>
</evidence>
<evidence type="ECO:0000313" key="4">
    <source>
        <dbReference type="Proteomes" id="UP000195152"/>
    </source>
</evidence>
<proteinExistence type="predicted"/>
<sequence length="80" mass="9222">MVQDIGSHVVMQLIINGYEVAVIIKILAEYPSITINRLFISLQPTEIRDLGKEIKNSDHIFSNLLNYYIVATNVMWLEEE</sequence>
<evidence type="ECO:0000313" key="3">
    <source>
        <dbReference type="EMBL" id="OTW54934.1"/>
    </source>
</evidence>
<dbReference type="EMBL" id="NFCF01000066">
    <property type="protein sequence ID" value="OTW50456.1"/>
    <property type="molecule type" value="Genomic_DNA"/>
</dbReference>
<dbReference type="Proteomes" id="UP000195152">
    <property type="component" value="Unassembled WGS sequence"/>
</dbReference>
<gene>
    <name evidence="3" type="ORF">BK699_02280</name>
    <name evidence="2" type="ORF">BK699_10595</name>
    <name evidence="1" type="ORF">BK699_21570</name>
</gene>
<evidence type="ECO:0000313" key="2">
    <source>
        <dbReference type="EMBL" id="OTW50456.1"/>
    </source>
</evidence>
<protein>
    <submittedName>
        <fullName evidence="2">Uncharacterized protein</fullName>
    </submittedName>
</protein>